<evidence type="ECO:0000256" key="8">
    <source>
        <dbReference type="RuleBase" id="RU366017"/>
    </source>
</evidence>
<evidence type="ECO:0000313" key="10">
    <source>
        <dbReference type="Proteomes" id="UP000076858"/>
    </source>
</evidence>
<comment type="subcellular location">
    <subcellularLocation>
        <location evidence="1">Membrane</location>
        <topology evidence="1">Single-pass membrane protein</topology>
    </subcellularLocation>
</comment>
<evidence type="ECO:0000256" key="2">
    <source>
        <dbReference type="ARBA" id="ARBA00007647"/>
    </source>
</evidence>
<keyword evidence="4 8" id="KW-0808">Transferase</keyword>
<dbReference type="EC" id="2.4.1.-" evidence="8"/>
<sequence length="603" mass="68071">MLWKAALTRRISRMIFKCRLSLTSPARTTPTTTRISIGKGNGKRSALGASGAASVVRADNVYLLAVFFVFFLLVMIVAQVMVMRSELSASVAGEWLKRLPQEQSRDAWVNQLWFCFQGRSVCPWQPVAGREKCFVYSAYLDDTASNNPGTGTVRVIGVAKTKKPDRLWCQLGWATNGTANWIAVPAQIKAIREHWNLRYSAVFILCPLSSKNWPASHPRSHPEFVSISTSEHPTMPDHDLPIRTTSTMSEFNATHGHWADSPTGNLLPIIRYSDDPEIRNNPKHQLSVCVKPLHYSFNRVDQLIEFIEIHRLLGVSHFTFYNHTVGDNCDCVLRRYIEQGLVEVLPWSQLDVISQKEIRTEGIFASLNDCLYRHMFDSQYLLMIDLDELIVPRTKFTLTELIASTLLANNTVAGGIHSSANSHNGYQIGAYYFRNAFFYLSWPDDPGVHSAWSATASSRHLDLISLRKTRRNFKLHPHRIRSKYICRPRAVVEVGNHFVWEFRAGNVAAHVPDSLALMHHYRTCEFGGDTCLANPSIQDRSAWKYGDALVNAVRRRFEQFGQYCPTLLPFTANQQPLRTSMATIATTIANATTTTSTLSPFSS</sequence>
<dbReference type="OrthoDB" id="2526284at2759"/>
<keyword evidence="10" id="KW-1185">Reference proteome</keyword>
<evidence type="ECO:0000313" key="9">
    <source>
        <dbReference type="EMBL" id="KZS09014.1"/>
    </source>
</evidence>
<keyword evidence="6 8" id="KW-1133">Transmembrane helix</keyword>
<dbReference type="GO" id="GO:0016020">
    <property type="term" value="C:membrane"/>
    <property type="evidence" value="ECO:0007669"/>
    <property type="project" value="UniProtKB-SubCell"/>
</dbReference>
<protein>
    <recommendedName>
        <fullName evidence="8">Glycosyltransferase family 92 protein</fullName>
        <ecNumber evidence="8">2.4.1.-</ecNumber>
    </recommendedName>
</protein>
<comment type="caution">
    <text evidence="9">The sequence shown here is derived from an EMBL/GenBank/DDBJ whole genome shotgun (WGS) entry which is preliminary data.</text>
</comment>
<name>A0A162DA93_9CRUS</name>
<keyword evidence="3 8" id="KW-0328">Glycosyltransferase</keyword>
<evidence type="ECO:0000256" key="3">
    <source>
        <dbReference type="ARBA" id="ARBA00022676"/>
    </source>
</evidence>
<evidence type="ECO:0000256" key="6">
    <source>
        <dbReference type="ARBA" id="ARBA00022989"/>
    </source>
</evidence>
<comment type="similarity">
    <text evidence="2 8">Belongs to the glycosyltransferase 92 family.</text>
</comment>
<accession>A0A162DA93</accession>
<proteinExistence type="inferred from homology"/>
<evidence type="ECO:0000256" key="1">
    <source>
        <dbReference type="ARBA" id="ARBA00004167"/>
    </source>
</evidence>
<dbReference type="EMBL" id="LRGB01002121">
    <property type="protein sequence ID" value="KZS09014.1"/>
    <property type="molecule type" value="Genomic_DNA"/>
</dbReference>
<dbReference type="Pfam" id="PF01697">
    <property type="entry name" value="Glyco_transf_92"/>
    <property type="match status" value="1"/>
</dbReference>
<evidence type="ECO:0000256" key="4">
    <source>
        <dbReference type="ARBA" id="ARBA00022679"/>
    </source>
</evidence>
<evidence type="ECO:0000256" key="5">
    <source>
        <dbReference type="ARBA" id="ARBA00022692"/>
    </source>
</evidence>
<dbReference type="GO" id="GO:0005737">
    <property type="term" value="C:cytoplasm"/>
    <property type="evidence" value="ECO:0007669"/>
    <property type="project" value="TreeGrafter"/>
</dbReference>
<gene>
    <name evidence="9" type="ORF">APZ42_026740</name>
</gene>
<dbReference type="AlphaFoldDB" id="A0A162DA93"/>
<keyword evidence="7 8" id="KW-0472">Membrane</keyword>
<organism evidence="9 10">
    <name type="scientific">Daphnia magna</name>
    <dbReference type="NCBI Taxonomy" id="35525"/>
    <lineage>
        <taxon>Eukaryota</taxon>
        <taxon>Metazoa</taxon>
        <taxon>Ecdysozoa</taxon>
        <taxon>Arthropoda</taxon>
        <taxon>Crustacea</taxon>
        <taxon>Branchiopoda</taxon>
        <taxon>Diplostraca</taxon>
        <taxon>Cladocera</taxon>
        <taxon>Anomopoda</taxon>
        <taxon>Daphniidae</taxon>
        <taxon>Daphnia</taxon>
    </lineage>
</organism>
<dbReference type="Proteomes" id="UP000076858">
    <property type="component" value="Unassembled WGS sequence"/>
</dbReference>
<feature type="transmembrane region" description="Helical" evidence="8">
    <location>
        <begin position="61"/>
        <end position="82"/>
    </location>
</feature>
<dbReference type="InterPro" id="IPR008166">
    <property type="entry name" value="Glyco_transf_92"/>
</dbReference>
<evidence type="ECO:0000256" key="7">
    <source>
        <dbReference type="ARBA" id="ARBA00023136"/>
    </source>
</evidence>
<reference evidence="9 10" key="1">
    <citation type="submission" date="2016-03" db="EMBL/GenBank/DDBJ databases">
        <title>EvidentialGene: Evidence-directed Construction of Genes on Genomes.</title>
        <authorList>
            <person name="Gilbert D.G."/>
            <person name="Choi J.-H."/>
            <person name="Mockaitis K."/>
            <person name="Colbourne J."/>
            <person name="Pfrender M."/>
        </authorList>
    </citation>
    <scope>NUCLEOTIDE SEQUENCE [LARGE SCALE GENOMIC DNA]</scope>
    <source>
        <strain evidence="9 10">Xinb3</strain>
        <tissue evidence="9">Complete organism</tissue>
    </source>
</reference>
<dbReference type="PANTHER" id="PTHR21461">
    <property type="entry name" value="GLYCOSYLTRANSFERASE FAMILY 92 PROTEIN"/>
    <property type="match status" value="1"/>
</dbReference>
<dbReference type="PANTHER" id="PTHR21461:SF40">
    <property type="entry name" value="GLYCOSYLTRANSFERASE FAMILY 92 PROTEIN"/>
    <property type="match status" value="1"/>
</dbReference>
<dbReference type="GO" id="GO:0016757">
    <property type="term" value="F:glycosyltransferase activity"/>
    <property type="evidence" value="ECO:0007669"/>
    <property type="project" value="UniProtKB-UniRule"/>
</dbReference>
<keyword evidence="5 8" id="KW-0812">Transmembrane</keyword>